<evidence type="ECO:0000256" key="3">
    <source>
        <dbReference type="ARBA" id="ARBA00023163"/>
    </source>
</evidence>
<keyword evidence="6" id="KW-1185">Reference proteome</keyword>
<keyword evidence="3" id="KW-0804">Transcription</keyword>
<sequence length="255" mass="29570">MMNAADLNSFFDSRNTIHGLTDEEKLKRLEYLEPIKAFSRATYTSIYVIDYVKQGFEFVSDNPLFLCGNTAEEVLEMGYAFYFKHVPEADLELLLKINSAGFDFYEKLPITERTQYTITYDFHLKNKEGKVILINQKLTPVFLTDTGKIWKAICIISLSSERRSGNVKIYKNGVNKVYNYNLNKGFWEDAEKTSLSKREKEILQLSTRGFTINEIANEIFVSPDTVKFHRRKLFEKLEVTNISEAIVYATNNKLI</sequence>
<dbReference type="InterPro" id="IPR016032">
    <property type="entry name" value="Sig_transdc_resp-reg_C-effctor"/>
</dbReference>
<dbReference type="PRINTS" id="PR00038">
    <property type="entry name" value="HTHLUXR"/>
</dbReference>
<accession>A0ABQ1TZH1</accession>
<proteinExistence type="predicted"/>
<evidence type="ECO:0000313" key="6">
    <source>
        <dbReference type="Proteomes" id="UP000655016"/>
    </source>
</evidence>
<dbReference type="Gene3D" id="1.10.10.10">
    <property type="entry name" value="Winged helix-like DNA-binding domain superfamily/Winged helix DNA-binding domain"/>
    <property type="match status" value="1"/>
</dbReference>
<reference evidence="6" key="1">
    <citation type="journal article" date="2019" name="Int. J. Syst. Evol. Microbiol.">
        <title>The Global Catalogue of Microorganisms (GCM) 10K type strain sequencing project: providing services to taxonomists for standard genome sequencing and annotation.</title>
        <authorList>
            <consortium name="The Broad Institute Genomics Platform"/>
            <consortium name="The Broad Institute Genome Sequencing Center for Infectious Disease"/>
            <person name="Wu L."/>
            <person name="Ma J."/>
        </authorList>
    </citation>
    <scope>NUCLEOTIDE SEQUENCE [LARGE SCALE GENOMIC DNA]</scope>
    <source>
        <strain evidence="6">CGMCC 1.16060</strain>
    </source>
</reference>
<dbReference type="Gene3D" id="3.30.450.20">
    <property type="entry name" value="PAS domain"/>
    <property type="match status" value="1"/>
</dbReference>
<keyword evidence="2" id="KW-0238">DNA-binding</keyword>
<dbReference type="EMBL" id="BMKP01000002">
    <property type="protein sequence ID" value="GGF05416.1"/>
    <property type="molecule type" value="Genomic_DNA"/>
</dbReference>
<organism evidence="5 6">
    <name type="scientific">Flavobacterium limi</name>
    <dbReference type="NCBI Taxonomy" id="2045105"/>
    <lineage>
        <taxon>Bacteria</taxon>
        <taxon>Pseudomonadati</taxon>
        <taxon>Bacteroidota</taxon>
        <taxon>Flavobacteriia</taxon>
        <taxon>Flavobacteriales</taxon>
        <taxon>Flavobacteriaceae</taxon>
        <taxon>Flavobacterium</taxon>
    </lineage>
</organism>
<dbReference type="PANTHER" id="PTHR44688">
    <property type="entry name" value="DNA-BINDING TRANSCRIPTIONAL ACTIVATOR DEVR_DOSR"/>
    <property type="match status" value="1"/>
</dbReference>
<dbReference type="InterPro" id="IPR036388">
    <property type="entry name" value="WH-like_DNA-bd_sf"/>
</dbReference>
<evidence type="ECO:0000259" key="4">
    <source>
        <dbReference type="PROSITE" id="PS50043"/>
    </source>
</evidence>
<dbReference type="Proteomes" id="UP000655016">
    <property type="component" value="Unassembled WGS sequence"/>
</dbReference>
<evidence type="ECO:0000256" key="1">
    <source>
        <dbReference type="ARBA" id="ARBA00023015"/>
    </source>
</evidence>
<comment type="caution">
    <text evidence="5">The sequence shown here is derived from an EMBL/GenBank/DDBJ whole genome shotgun (WGS) entry which is preliminary data.</text>
</comment>
<evidence type="ECO:0000313" key="5">
    <source>
        <dbReference type="EMBL" id="GGF05416.1"/>
    </source>
</evidence>
<dbReference type="PROSITE" id="PS50043">
    <property type="entry name" value="HTH_LUXR_2"/>
    <property type="match status" value="1"/>
</dbReference>
<evidence type="ECO:0000256" key="2">
    <source>
        <dbReference type="ARBA" id="ARBA00023125"/>
    </source>
</evidence>
<name>A0ABQ1TZH1_9FLAO</name>
<dbReference type="SUPFAM" id="SSF46894">
    <property type="entry name" value="C-terminal effector domain of the bipartite response regulators"/>
    <property type="match status" value="1"/>
</dbReference>
<dbReference type="SMART" id="SM00421">
    <property type="entry name" value="HTH_LUXR"/>
    <property type="match status" value="1"/>
</dbReference>
<dbReference type="Pfam" id="PF00196">
    <property type="entry name" value="GerE"/>
    <property type="match status" value="1"/>
</dbReference>
<gene>
    <name evidence="5" type="ORF">GCM10011518_13290</name>
</gene>
<protein>
    <recommendedName>
        <fullName evidence="4">HTH luxR-type domain-containing protein</fullName>
    </recommendedName>
</protein>
<dbReference type="RefSeq" id="WP_229684247.1">
    <property type="nucleotide sequence ID" value="NZ_BMKP01000002.1"/>
</dbReference>
<keyword evidence="1" id="KW-0805">Transcription regulation</keyword>
<feature type="domain" description="HTH luxR-type" evidence="4">
    <location>
        <begin position="188"/>
        <end position="253"/>
    </location>
</feature>
<dbReference type="PANTHER" id="PTHR44688:SF16">
    <property type="entry name" value="DNA-BINDING TRANSCRIPTIONAL ACTIVATOR DEVR_DOSR"/>
    <property type="match status" value="1"/>
</dbReference>
<dbReference type="InterPro" id="IPR000792">
    <property type="entry name" value="Tscrpt_reg_LuxR_C"/>
</dbReference>
<dbReference type="CDD" id="cd06170">
    <property type="entry name" value="LuxR_C_like"/>
    <property type="match status" value="1"/>
</dbReference>